<sequence length="295" mass="32907">MNHIRNPIDTTPPAGPTLRDRFRDGSLGPHMVVIPSGGFLMGSPHDEPGRGDDEGPQHHVTMDKPFAMSRGAITVREFRSFVEDAGYRTGAERGNKGCFVWNKGSREWERHQDCNWRNPGFHPDDRAPVVGVSWEDAMAYVKWLGNKTGKDYRLPSEAEWEYAARAGTSTPFSTGNRIGSDSANYHYADCKARPDVSKSKIAPVGSLPANPWGLCEMHGNVWEWVADCWHESYRDAPVDGSPWYEENDGVHSQRAARGGGWNSEPRDLRSASRVKFCLDAADIYLGFRVARSLSV</sequence>
<dbReference type="SUPFAM" id="SSF56436">
    <property type="entry name" value="C-type lectin-like"/>
    <property type="match status" value="1"/>
</dbReference>
<evidence type="ECO:0000256" key="1">
    <source>
        <dbReference type="SAM" id="MobiDB-lite"/>
    </source>
</evidence>
<feature type="compositionally biased region" description="Basic and acidic residues" evidence="1">
    <location>
        <begin position="44"/>
        <end position="59"/>
    </location>
</feature>
<dbReference type="GO" id="GO:0120147">
    <property type="term" value="F:formylglycine-generating oxidase activity"/>
    <property type="evidence" value="ECO:0007669"/>
    <property type="project" value="TreeGrafter"/>
</dbReference>
<dbReference type="Pfam" id="PF03781">
    <property type="entry name" value="FGE-sulfatase"/>
    <property type="match status" value="1"/>
</dbReference>
<dbReference type="AlphaFoldDB" id="A0A450UAX6"/>
<dbReference type="PANTHER" id="PTHR23150">
    <property type="entry name" value="SULFATASE MODIFYING FACTOR 1, 2"/>
    <property type="match status" value="1"/>
</dbReference>
<dbReference type="Gene3D" id="3.90.1580.10">
    <property type="entry name" value="paralog of FGE (formylglycine-generating enzyme)"/>
    <property type="match status" value="1"/>
</dbReference>
<evidence type="ECO:0000313" key="3">
    <source>
        <dbReference type="EMBL" id="VFJ89259.1"/>
    </source>
</evidence>
<dbReference type="InterPro" id="IPR051043">
    <property type="entry name" value="Sulfatase_Mod_Factor_Kinase"/>
</dbReference>
<accession>A0A450UAX6</accession>
<dbReference type="EMBL" id="CAADFF010000014">
    <property type="protein sequence ID" value="VFJ89259.1"/>
    <property type="molecule type" value="Genomic_DNA"/>
</dbReference>
<protein>
    <submittedName>
        <fullName evidence="3">Formylglycine-generating enzyme, required for sulfatase activity, contains SUMF1/FGE domain</fullName>
    </submittedName>
</protein>
<feature type="region of interest" description="Disordered" evidence="1">
    <location>
        <begin position="39"/>
        <end position="59"/>
    </location>
</feature>
<proteinExistence type="predicted"/>
<gene>
    <name evidence="3" type="ORF">BECKLFY1418B_GA0070995_101429</name>
</gene>
<dbReference type="InterPro" id="IPR005532">
    <property type="entry name" value="SUMF_dom"/>
</dbReference>
<feature type="region of interest" description="Disordered" evidence="1">
    <location>
        <begin position="1"/>
        <end position="27"/>
    </location>
</feature>
<dbReference type="InterPro" id="IPR016187">
    <property type="entry name" value="CTDL_fold"/>
</dbReference>
<name>A0A450UAX6_9GAMM</name>
<reference evidence="3" key="1">
    <citation type="submission" date="2019-02" db="EMBL/GenBank/DDBJ databases">
        <authorList>
            <person name="Gruber-Vodicka R. H."/>
            <person name="Seah K. B. B."/>
        </authorList>
    </citation>
    <scope>NUCLEOTIDE SEQUENCE</scope>
    <source>
        <strain evidence="3">BECK_M7</strain>
    </source>
</reference>
<feature type="region of interest" description="Disordered" evidence="1">
    <location>
        <begin position="246"/>
        <end position="266"/>
    </location>
</feature>
<organism evidence="3">
    <name type="scientific">Candidatus Kentrum sp. LFY</name>
    <dbReference type="NCBI Taxonomy" id="2126342"/>
    <lineage>
        <taxon>Bacteria</taxon>
        <taxon>Pseudomonadati</taxon>
        <taxon>Pseudomonadota</taxon>
        <taxon>Gammaproteobacteria</taxon>
        <taxon>Candidatus Kentrum</taxon>
    </lineage>
</organism>
<feature type="domain" description="Sulfatase-modifying factor enzyme-like" evidence="2">
    <location>
        <begin position="29"/>
        <end position="291"/>
    </location>
</feature>
<dbReference type="InterPro" id="IPR042095">
    <property type="entry name" value="SUMF_sf"/>
</dbReference>
<evidence type="ECO:0000259" key="2">
    <source>
        <dbReference type="Pfam" id="PF03781"/>
    </source>
</evidence>
<dbReference type="PANTHER" id="PTHR23150:SF35">
    <property type="entry name" value="BLL6746 PROTEIN"/>
    <property type="match status" value="1"/>
</dbReference>